<comment type="catalytic activity">
    <reaction evidence="1 12">
        <text>Eliminative cleavage of (1-&gt;4)-alpha-D-galacturonan to give oligosaccharides with 4-deoxy-alpha-D-galact-4-enuronosyl groups at their non-reducing ends.</text>
        <dbReference type="EC" id="4.2.2.2"/>
    </reaction>
</comment>
<proteinExistence type="inferred from homology"/>
<dbReference type="PANTHER" id="PTHR31683:SF181">
    <property type="entry name" value="PECTATE LYASE 6-RELATED"/>
    <property type="match status" value="1"/>
</dbReference>
<dbReference type="GO" id="GO:0030570">
    <property type="term" value="F:pectate lyase activity"/>
    <property type="evidence" value="ECO:0007669"/>
    <property type="project" value="UniProtKB-EC"/>
</dbReference>
<reference evidence="14 15" key="1">
    <citation type="journal article" date="2019" name="Plant Biotechnol. J.">
        <title>The red bayberry genome and genetic basis of sex determination.</title>
        <authorList>
            <person name="Jia H.M."/>
            <person name="Jia H.J."/>
            <person name="Cai Q.L."/>
            <person name="Wang Y."/>
            <person name="Zhao H.B."/>
            <person name="Yang W.F."/>
            <person name="Wang G.Y."/>
            <person name="Li Y.H."/>
            <person name="Zhan D.L."/>
            <person name="Shen Y.T."/>
            <person name="Niu Q.F."/>
            <person name="Chang L."/>
            <person name="Qiu J."/>
            <person name="Zhao L."/>
            <person name="Xie H.B."/>
            <person name="Fu W.Y."/>
            <person name="Jin J."/>
            <person name="Li X.W."/>
            <person name="Jiao Y."/>
            <person name="Zhou C.C."/>
            <person name="Tu T."/>
            <person name="Chai C.Y."/>
            <person name="Gao J.L."/>
            <person name="Fan L.J."/>
            <person name="van de Weg E."/>
            <person name="Wang J.Y."/>
            <person name="Gao Z.S."/>
        </authorList>
    </citation>
    <scope>NUCLEOTIDE SEQUENCE [LARGE SCALE GENOMIC DNA]</scope>
    <source>
        <tissue evidence="14">Leaves</tissue>
    </source>
</reference>
<keyword evidence="15" id="KW-1185">Reference proteome</keyword>
<dbReference type="InterPro" id="IPR012334">
    <property type="entry name" value="Pectin_lyas_fold"/>
</dbReference>
<evidence type="ECO:0000313" key="14">
    <source>
        <dbReference type="EMBL" id="KAB1207338.1"/>
    </source>
</evidence>
<comment type="subcellular location">
    <subcellularLocation>
        <location evidence="2">Secreted</location>
        <location evidence="2">Cell wall</location>
    </subcellularLocation>
</comment>
<accession>A0A6A1V5Z9</accession>
<evidence type="ECO:0000256" key="11">
    <source>
        <dbReference type="ARBA" id="ARBA00023239"/>
    </source>
</evidence>
<organism evidence="14 15">
    <name type="scientific">Morella rubra</name>
    <name type="common">Chinese bayberry</name>
    <dbReference type="NCBI Taxonomy" id="262757"/>
    <lineage>
        <taxon>Eukaryota</taxon>
        <taxon>Viridiplantae</taxon>
        <taxon>Streptophyta</taxon>
        <taxon>Embryophyta</taxon>
        <taxon>Tracheophyta</taxon>
        <taxon>Spermatophyta</taxon>
        <taxon>Magnoliopsida</taxon>
        <taxon>eudicotyledons</taxon>
        <taxon>Gunneridae</taxon>
        <taxon>Pentapetalae</taxon>
        <taxon>rosids</taxon>
        <taxon>fabids</taxon>
        <taxon>Fagales</taxon>
        <taxon>Myricaceae</taxon>
        <taxon>Morella</taxon>
    </lineage>
</organism>
<keyword evidence="7 12" id="KW-0479">Metal-binding</keyword>
<evidence type="ECO:0000256" key="2">
    <source>
        <dbReference type="ARBA" id="ARBA00004191"/>
    </source>
</evidence>
<dbReference type="Pfam" id="PF04431">
    <property type="entry name" value="Pec_lyase_N"/>
    <property type="match status" value="1"/>
</dbReference>
<keyword evidence="9 12" id="KW-0106">Calcium</keyword>
<feature type="signal peptide" evidence="12">
    <location>
        <begin position="1"/>
        <end position="26"/>
    </location>
</feature>
<keyword evidence="8 12" id="KW-0732">Signal</keyword>
<dbReference type="GO" id="GO:0045490">
    <property type="term" value="P:pectin catabolic process"/>
    <property type="evidence" value="ECO:0007669"/>
    <property type="project" value="UniProtKB-UniPathway"/>
</dbReference>
<evidence type="ECO:0000256" key="1">
    <source>
        <dbReference type="ARBA" id="ARBA00000695"/>
    </source>
</evidence>
<dbReference type="EC" id="4.2.2.2" evidence="5 12"/>
<evidence type="ECO:0000313" key="15">
    <source>
        <dbReference type="Proteomes" id="UP000516437"/>
    </source>
</evidence>
<dbReference type="EMBL" id="RXIC02000025">
    <property type="protein sequence ID" value="KAB1207338.1"/>
    <property type="molecule type" value="Genomic_DNA"/>
</dbReference>
<evidence type="ECO:0000256" key="6">
    <source>
        <dbReference type="ARBA" id="ARBA00022512"/>
    </source>
</evidence>
<evidence type="ECO:0000256" key="5">
    <source>
        <dbReference type="ARBA" id="ARBA00012272"/>
    </source>
</evidence>
<dbReference type="InterPro" id="IPR045032">
    <property type="entry name" value="PEL"/>
</dbReference>
<dbReference type="Gene3D" id="2.160.20.10">
    <property type="entry name" value="Single-stranded right-handed beta-helix, Pectin lyase-like"/>
    <property type="match status" value="1"/>
</dbReference>
<comment type="pathway">
    <text evidence="3 12">Glycan metabolism; pectin degradation; 2-dehydro-3-deoxy-D-gluconate from pectin: step 2/5.</text>
</comment>
<evidence type="ECO:0000256" key="9">
    <source>
        <dbReference type="ARBA" id="ARBA00022837"/>
    </source>
</evidence>
<dbReference type="InterPro" id="IPR018082">
    <property type="entry name" value="AmbAllergen"/>
</dbReference>
<evidence type="ECO:0000256" key="7">
    <source>
        <dbReference type="ARBA" id="ARBA00022723"/>
    </source>
</evidence>
<dbReference type="SMART" id="SM00656">
    <property type="entry name" value="Amb_all"/>
    <property type="match status" value="1"/>
</dbReference>
<name>A0A6A1V5Z9_9ROSI</name>
<feature type="domain" description="Pectate lyase" evidence="13">
    <location>
        <begin position="164"/>
        <end position="361"/>
    </location>
</feature>
<evidence type="ECO:0000256" key="10">
    <source>
        <dbReference type="ARBA" id="ARBA00023180"/>
    </source>
</evidence>
<keyword evidence="10" id="KW-0325">Glycoprotein</keyword>
<feature type="chain" id="PRO_5025710607" description="Pectate lyase" evidence="12">
    <location>
        <begin position="27"/>
        <end position="439"/>
    </location>
</feature>
<dbReference type="InterPro" id="IPR011050">
    <property type="entry name" value="Pectin_lyase_fold/virulence"/>
</dbReference>
<dbReference type="GO" id="GO:0046872">
    <property type="term" value="F:metal ion binding"/>
    <property type="evidence" value="ECO:0007669"/>
    <property type="project" value="UniProtKB-KW"/>
</dbReference>
<protein>
    <recommendedName>
        <fullName evidence="5 12">Pectate lyase</fullName>
        <ecNumber evidence="5 12">4.2.2.2</ecNumber>
    </recommendedName>
</protein>
<dbReference type="UniPathway" id="UPA00545">
    <property type="reaction ID" value="UER00824"/>
</dbReference>
<sequence length="439" mass="48933">MAESDKKFFLLLFFVSFAVIVPTLHAHIASFDDYWKQRAEEAQKAAQEAYNPNPEEITNDLNSHVNKALMGTNSTRRNLRKHNGPCTATNPIDRCWRCKPNWAKNRKKLADCVLGFGHKTVGGKNGPFYVVTDSSDNDLANPKPGTLRHAVVQNGPLWIIFARSMVIRLSEELIITSHKTIDARGANVRIAHGAGLTLQFVKNVIIHNLHIHDIVAGNGGLIIDSANHIGFRTRSDGDGISIFGSSNIWIDHVSMSNCGDGLVDAIMGSTAITISNCHFTHHNEVMLFGASDSYAGDAIMQITVAFNHFGRGLVQRMPRCRWGFIHVVNNDYTHWLMYAIGGSSHPTIISQGNRFIAPPDQFAKEVTKRDYAPEDVWRAWTWRSEGDLMMNGAFFVQSGSRLTRNPFSRAQMIKSRPGTFVKRLTRFSGTLSCRPGRPC</sequence>
<evidence type="ECO:0000256" key="3">
    <source>
        <dbReference type="ARBA" id="ARBA00005220"/>
    </source>
</evidence>
<comment type="cofactor">
    <cofactor evidence="12">
        <name>Ca(2+)</name>
        <dbReference type="ChEBI" id="CHEBI:29108"/>
    </cofactor>
    <text evidence="12">Binds 1 Ca(2+) ion. Required for its activity.</text>
</comment>
<evidence type="ECO:0000259" key="13">
    <source>
        <dbReference type="SMART" id="SM00656"/>
    </source>
</evidence>
<comment type="caution">
    <text evidence="14">The sequence shown here is derived from an EMBL/GenBank/DDBJ whole genome shotgun (WGS) entry which is preliminary data.</text>
</comment>
<keyword evidence="6" id="KW-0134">Cell wall</keyword>
<dbReference type="PRINTS" id="PR00807">
    <property type="entry name" value="AMBALLERGEN"/>
</dbReference>
<dbReference type="InterPro" id="IPR007524">
    <property type="entry name" value="Pec_lyase_N"/>
</dbReference>
<dbReference type="Proteomes" id="UP000516437">
    <property type="component" value="Chromosome 7"/>
</dbReference>
<keyword evidence="6" id="KW-0964">Secreted</keyword>
<gene>
    <name evidence="14" type="ORF">CJ030_MR7G017479</name>
</gene>
<dbReference type="InterPro" id="IPR002022">
    <property type="entry name" value="Pec_lyase"/>
</dbReference>
<dbReference type="Pfam" id="PF00544">
    <property type="entry name" value="Pectate_lyase_4"/>
    <property type="match status" value="1"/>
</dbReference>
<dbReference type="PANTHER" id="PTHR31683">
    <property type="entry name" value="PECTATE LYASE 18-RELATED"/>
    <property type="match status" value="1"/>
</dbReference>
<dbReference type="SUPFAM" id="SSF51126">
    <property type="entry name" value="Pectin lyase-like"/>
    <property type="match status" value="1"/>
</dbReference>
<evidence type="ECO:0000256" key="12">
    <source>
        <dbReference type="RuleBase" id="RU361123"/>
    </source>
</evidence>
<evidence type="ECO:0000256" key="4">
    <source>
        <dbReference type="ARBA" id="ARBA00010980"/>
    </source>
</evidence>
<dbReference type="OrthoDB" id="1637350at2759"/>
<keyword evidence="11 12" id="KW-0456">Lyase</keyword>
<comment type="similarity">
    <text evidence="4 12">Belongs to the polysaccharide lyase 1 family.</text>
</comment>
<dbReference type="AlphaFoldDB" id="A0A6A1V5Z9"/>
<evidence type="ECO:0000256" key="8">
    <source>
        <dbReference type="ARBA" id="ARBA00022729"/>
    </source>
</evidence>